<name>E0Q9U4_9BIFI</name>
<proteinExistence type="predicted"/>
<dbReference type="AlphaFoldDB" id="E0Q9U4"/>
<dbReference type="Proteomes" id="UP000003323">
    <property type="component" value="Unassembled WGS sequence"/>
</dbReference>
<protein>
    <submittedName>
        <fullName evidence="1">Uncharacterized protein</fullName>
    </submittedName>
</protein>
<dbReference type="HOGENOM" id="CLU_2231299_0_0_11"/>
<accession>E0Q9U4</accession>
<organism evidence="1 2">
    <name type="scientific">Bifidobacterium dentium ATCC 27679</name>
    <dbReference type="NCBI Taxonomy" id="871562"/>
    <lineage>
        <taxon>Bacteria</taxon>
        <taxon>Bacillati</taxon>
        <taxon>Actinomycetota</taxon>
        <taxon>Actinomycetes</taxon>
        <taxon>Bifidobacteriales</taxon>
        <taxon>Bifidobacteriaceae</taxon>
        <taxon>Bifidobacterium</taxon>
    </lineage>
</organism>
<sequence>MDGLHPNLPMFDCVWMACAFVSLVSMPDGAATRYARGIVDNESENQRVMHILGITTWTSGMVFHNMGTTEWITWGQSTGSGEYASGRFAEVNGRCYVPHILVNRR</sequence>
<dbReference type="EMBL" id="AEEQ01000011">
    <property type="protein sequence ID" value="EFM40719.1"/>
    <property type="molecule type" value="Genomic_DNA"/>
</dbReference>
<evidence type="ECO:0000313" key="1">
    <source>
        <dbReference type="EMBL" id="EFM40719.1"/>
    </source>
</evidence>
<comment type="caution">
    <text evidence="1">The sequence shown here is derived from an EMBL/GenBank/DDBJ whole genome shotgun (WGS) entry which is preliminary data.</text>
</comment>
<gene>
    <name evidence="1" type="ORF">HMPREF0168_1742</name>
</gene>
<evidence type="ECO:0000313" key="2">
    <source>
        <dbReference type="Proteomes" id="UP000003323"/>
    </source>
</evidence>
<reference evidence="1 2" key="1">
    <citation type="submission" date="2010-08" db="EMBL/GenBank/DDBJ databases">
        <authorList>
            <person name="Muzny D."/>
            <person name="Qin X."/>
            <person name="Deng J."/>
            <person name="Jiang H."/>
            <person name="Liu Y."/>
            <person name="Qu J."/>
            <person name="Song X.-Z."/>
            <person name="Zhang L."/>
            <person name="Thornton R."/>
            <person name="Coyle M."/>
            <person name="Francisco L."/>
            <person name="Jackson L."/>
            <person name="Javaid M."/>
            <person name="Korchina V."/>
            <person name="Kovar C."/>
            <person name="Mata R."/>
            <person name="Mathew T."/>
            <person name="Ngo R."/>
            <person name="Nguyen L."/>
            <person name="Nguyen N."/>
            <person name="Okwuonu G."/>
            <person name="Ongeri F."/>
            <person name="Pham C."/>
            <person name="Simmons D."/>
            <person name="Wilczek-Boney K."/>
            <person name="Hale W."/>
            <person name="Jakkamsetti A."/>
            <person name="Pham P."/>
            <person name="Ruth R."/>
            <person name="San Lucas F."/>
            <person name="Warren J."/>
            <person name="Zhang J."/>
            <person name="Zhao Z."/>
            <person name="Zhou C."/>
            <person name="Zhu D."/>
            <person name="Lee S."/>
            <person name="Bess C."/>
            <person name="Blankenburg K."/>
            <person name="Forbes L."/>
            <person name="Fu Q."/>
            <person name="Gubbala S."/>
            <person name="Hirani K."/>
            <person name="Jayaseelan J.C."/>
            <person name="Lara F."/>
            <person name="Munidasa M."/>
            <person name="Palculict T."/>
            <person name="Patil S."/>
            <person name="Pu L.-L."/>
            <person name="Saada N."/>
            <person name="Tang L."/>
            <person name="Weissenberger G."/>
            <person name="Zhu Y."/>
            <person name="Hemphill L."/>
            <person name="Shang Y."/>
            <person name="Youmans B."/>
            <person name="Ayvaz T."/>
            <person name="Ross M."/>
            <person name="Santibanez J."/>
            <person name="Aqrawi P."/>
            <person name="Gross S."/>
            <person name="Joshi V."/>
            <person name="Fowler G."/>
            <person name="Nazareth L."/>
            <person name="Reid J."/>
            <person name="Worley K."/>
            <person name="Petrosino J."/>
            <person name="Highlander S."/>
            <person name="Gibbs R."/>
        </authorList>
    </citation>
    <scope>NUCLEOTIDE SEQUENCE [LARGE SCALE GENOMIC DNA]</scope>
    <source>
        <strain evidence="1 2">ATCC 27679</strain>
    </source>
</reference>